<feature type="compositionally biased region" description="Low complexity" evidence="1">
    <location>
        <begin position="177"/>
        <end position="221"/>
    </location>
</feature>
<protein>
    <recommendedName>
        <fullName evidence="4">F-box domain-containing protein</fullName>
    </recommendedName>
</protein>
<evidence type="ECO:0000313" key="2">
    <source>
        <dbReference type="EMBL" id="KAF2491454.1"/>
    </source>
</evidence>
<accession>A0A6A6QHB3</accession>
<name>A0A6A6QHB3_9PEZI</name>
<reference evidence="2" key="1">
    <citation type="journal article" date="2020" name="Stud. Mycol.">
        <title>101 Dothideomycetes genomes: a test case for predicting lifestyles and emergence of pathogens.</title>
        <authorList>
            <person name="Haridas S."/>
            <person name="Albert R."/>
            <person name="Binder M."/>
            <person name="Bloem J."/>
            <person name="Labutti K."/>
            <person name="Salamov A."/>
            <person name="Andreopoulos B."/>
            <person name="Baker S."/>
            <person name="Barry K."/>
            <person name="Bills G."/>
            <person name="Bluhm B."/>
            <person name="Cannon C."/>
            <person name="Castanera R."/>
            <person name="Culley D."/>
            <person name="Daum C."/>
            <person name="Ezra D."/>
            <person name="Gonzalez J."/>
            <person name="Henrissat B."/>
            <person name="Kuo A."/>
            <person name="Liang C."/>
            <person name="Lipzen A."/>
            <person name="Lutzoni F."/>
            <person name="Magnuson J."/>
            <person name="Mondo S."/>
            <person name="Nolan M."/>
            <person name="Ohm R."/>
            <person name="Pangilinan J."/>
            <person name="Park H.-J."/>
            <person name="Ramirez L."/>
            <person name="Alfaro M."/>
            <person name="Sun H."/>
            <person name="Tritt A."/>
            <person name="Yoshinaga Y."/>
            <person name="Zwiers L.-H."/>
            <person name="Turgeon B."/>
            <person name="Goodwin S."/>
            <person name="Spatafora J."/>
            <person name="Crous P."/>
            <person name="Grigoriev I."/>
        </authorList>
    </citation>
    <scope>NUCLEOTIDE SEQUENCE</scope>
    <source>
        <strain evidence="2">CBS 269.34</strain>
    </source>
</reference>
<feature type="region of interest" description="Disordered" evidence="1">
    <location>
        <begin position="176"/>
        <end position="249"/>
    </location>
</feature>
<dbReference type="EMBL" id="MU004195">
    <property type="protein sequence ID" value="KAF2491454.1"/>
    <property type="molecule type" value="Genomic_DNA"/>
</dbReference>
<sequence>MPPLSDPHMTSRSFLLELPTELRLAIYDFALSDPDNITITSAPVAGDDPTAPDYIPRNEIPGLPANHVPVVRSCYDASLLSITNPISVDKPQERGSNGHSGLPHPTSFALLQTSRQINAEVAEHIRFRAPKNANSGLSLYTSYPYGLLVLKALYPSLLRQARSVHICGYYTLKPRESTSSITSSGSSTSSTASASTSMSSSSDSGSTQSSSTDSSMSAADSFRINMQGRRPRVRLPTPPPRPVQHQPHPAATTVLARSAIASLIRTLLPPAPTPGSNNPIPLPMFKNLELRVYYPDECAYAQVWSDDNSPVIDTLRNTCGGLIDMEVWRGRRGCGVCVKVRPNPGSRVVSTVWRRFEDAGGVGTRAKEGVWVLGEDWGKGDAVQVGS</sequence>
<dbReference type="AlphaFoldDB" id="A0A6A6QHB3"/>
<dbReference type="Proteomes" id="UP000799750">
    <property type="component" value="Unassembled WGS sequence"/>
</dbReference>
<organism evidence="2 3">
    <name type="scientific">Lophium mytilinum</name>
    <dbReference type="NCBI Taxonomy" id="390894"/>
    <lineage>
        <taxon>Eukaryota</taxon>
        <taxon>Fungi</taxon>
        <taxon>Dikarya</taxon>
        <taxon>Ascomycota</taxon>
        <taxon>Pezizomycotina</taxon>
        <taxon>Dothideomycetes</taxon>
        <taxon>Pleosporomycetidae</taxon>
        <taxon>Mytilinidiales</taxon>
        <taxon>Mytilinidiaceae</taxon>
        <taxon>Lophium</taxon>
    </lineage>
</organism>
<evidence type="ECO:0000256" key="1">
    <source>
        <dbReference type="SAM" id="MobiDB-lite"/>
    </source>
</evidence>
<dbReference type="OrthoDB" id="3899662at2759"/>
<proteinExistence type="predicted"/>
<evidence type="ECO:0000313" key="3">
    <source>
        <dbReference type="Proteomes" id="UP000799750"/>
    </source>
</evidence>
<evidence type="ECO:0008006" key="4">
    <source>
        <dbReference type="Google" id="ProtNLM"/>
    </source>
</evidence>
<keyword evidence="3" id="KW-1185">Reference proteome</keyword>
<gene>
    <name evidence="2" type="ORF">BU16DRAFT_529970</name>
</gene>